<evidence type="ECO:0000313" key="2">
    <source>
        <dbReference type="Proteomes" id="UP001432000"/>
    </source>
</evidence>
<dbReference type="RefSeq" id="WP_338886518.1">
    <property type="nucleotide sequence ID" value="NZ_CP147846.1"/>
</dbReference>
<name>A0ABZ2PDW7_9NOCA</name>
<gene>
    <name evidence="1" type="ORF">WDS16_17755</name>
</gene>
<evidence type="ECO:0000313" key="1">
    <source>
        <dbReference type="EMBL" id="WXG67094.1"/>
    </source>
</evidence>
<sequence>MTGTARVHYDPHVDIDWESPWQVDLFAMPPESLSLYGTRCWKALSAEQRRTLALHEAVSMWSTVAYLSAILTGNQLRRAAEEGLNSPASRAALEEVAGGSRTTITFGRLIRATSLPPYRPPVGTATAVKLLSFLPLGAASHAATLLVEETFASTMAGTVADAGVEPHVRQAVKIHDLDCASRFRFARSEVIAAQNKSNRIVRAYNRLLLSILANVILRITISPAVYRSVGLSSTRGLLGSRKNRADARRRNTASVVEFLDSAAMLDGVLTARLWKFTGALPQEENS</sequence>
<reference evidence="1 2" key="1">
    <citation type="submission" date="2024-03" db="EMBL/GenBank/DDBJ databases">
        <title>Natural products discovery in diverse microorganisms through a two-stage MS feature dereplication strategy.</title>
        <authorList>
            <person name="Zhang R."/>
        </authorList>
    </citation>
    <scope>NUCLEOTIDE SEQUENCE [LARGE SCALE GENOMIC DNA]</scope>
    <source>
        <strain evidence="1 2">18930</strain>
    </source>
</reference>
<keyword evidence="2" id="KW-1185">Reference proteome</keyword>
<dbReference type="Proteomes" id="UP001432000">
    <property type="component" value="Chromosome"/>
</dbReference>
<accession>A0ABZ2PDW7</accession>
<protein>
    <submittedName>
        <fullName evidence="1">Diiron oxygenase</fullName>
    </submittedName>
</protein>
<dbReference type="InterPro" id="IPR025859">
    <property type="entry name" value="AurF/CmlI"/>
</dbReference>
<dbReference type="EMBL" id="CP147846">
    <property type="protein sequence ID" value="WXG67094.1"/>
    <property type="molecule type" value="Genomic_DNA"/>
</dbReference>
<organism evidence="1 2">
    <name type="scientific">Rhodococcus sovatensis</name>
    <dbReference type="NCBI Taxonomy" id="1805840"/>
    <lineage>
        <taxon>Bacteria</taxon>
        <taxon>Bacillati</taxon>
        <taxon>Actinomycetota</taxon>
        <taxon>Actinomycetes</taxon>
        <taxon>Mycobacteriales</taxon>
        <taxon>Nocardiaceae</taxon>
        <taxon>Rhodococcus</taxon>
    </lineage>
</organism>
<dbReference type="Pfam" id="PF11583">
    <property type="entry name" value="AurF"/>
    <property type="match status" value="1"/>
</dbReference>
<proteinExistence type="predicted"/>